<comment type="subcellular location">
    <subcellularLocation>
        <location evidence="1">Cell membrane</location>
        <topology evidence="1">Multi-pass membrane protein</topology>
    </subcellularLocation>
</comment>
<accession>A0A7W8GBK1</accession>
<name>A0A7W8GBK1_9SPIR</name>
<evidence type="ECO:0000256" key="3">
    <source>
        <dbReference type="ARBA" id="ARBA00022692"/>
    </source>
</evidence>
<evidence type="ECO:0000256" key="1">
    <source>
        <dbReference type="ARBA" id="ARBA00004651"/>
    </source>
</evidence>
<comment type="caution">
    <text evidence="7">The sequence shown here is derived from an EMBL/GenBank/DDBJ whole genome shotgun (WGS) entry which is preliminary data.</text>
</comment>
<evidence type="ECO:0000256" key="4">
    <source>
        <dbReference type="ARBA" id="ARBA00022989"/>
    </source>
</evidence>
<feature type="transmembrane region" description="Helical" evidence="6">
    <location>
        <begin position="212"/>
        <end position="233"/>
    </location>
</feature>
<organism evidence="7 8">
    <name type="scientific">Treponema ruminis</name>
    <dbReference type="NCBI Taxonomy" id="744515"/>
    <lineage>
        <taxon>Bacteria</taxon>
        <taxon>Pseudomonadati</taxon>
        <taxon>Spirochaetota</taxon>
        <taxon>Spirochaetia</taxon>
        <taxon>Spirochaetales</taxon>
        <taxon>Treponemataceae</taxon>
        <taxon>Treponema</taxon>
    </lineage>
</organism>
<dbReference type="RefSeq" id="WP_184661714.1">
    <property type="nucleotide sequence ID" value="NZ_CP031518.1"/>
</dbReference>
<sequence length="308" mass="33194">MIQGILIEGLIFGIMVLGVFMTFRVLNFCDMTVDGSFPLGACVLAACLTHGISPALALMIVFVAGILAGFCTTVIYTKLRIPDLLAGILMMTMLYSVNLRVMSNQANVSFLKIPTIFSSIKQFMKTTFPAVTPDWGIVIFLVIFVGILLVLLNLFFSTDFGLTMGALGSNPQMVISQGVDPRIVRGVGICFGDGLAALSGALFAMYSGFADVGSGSGVVVSGLASLMLGEFVIHSNKIGWQTFRVILGSIIYRALMFIARRYGYNIGMNANDLKLITGLMIILCLIISKQDVVGWFKAHLKRPEATNA</sequence>
<feature type="transmembrane region" description="Helical" evidence="6">
    <location>
        <begin position="245"/>
        <end position="263"/>
    </location>
</feature>
<feature type="transmembrane region" description="Helical" evidence="6">
    <location>
        <begin position="6"/>
        <end position="26"/>
    </location>
</feature>
<evidence type="ECO:0000256" key="2">
    <source>
        <dbReference type="ARBA" id="ARBA00022475"/>
    </source>
</evidence>
<reference evidence="7 8" key="1">
    <citation type="submission" date="2020-08" db="EMBL/GenBank/DDBJ databases">
        <title>Genomic Encyclopedia of Type Strains, Phase IV (KMG-IV): sequencing the most valuable type-strain genomes for metagenomic binning, comparative biology and taxonomic classification.</title>
        <authorList>
            <person name="Goeker M."/>
        </authorList>
    </citation>
    <scope>NUCLEOTIDE SEQUENCE [LARGE SCALE GENOMIC DNA]</scope>
    <source>
        <strain evidence="7 8">DSM 103462</strain>
    </source>
</reference>
<keyword evidence="5 6" id="KW-0472">Membrane</keyword>
<dbReference type="AlphaFoldDB" id="A0A7W8GBK1"/>
<feature type="transmembrane region" description="Helical" evidence="6">
    <location>
        <begin position="84"/>
        <end position="102"/>
    </location>
</feature>
<keyword evidence="8" id="KW-1185">Reference proteome</keyword>
<keyword evidence="3 6" id="KW-0812">Transmembrane</keyword>
<feature type="transmembrane region" description="Helical" evidence="6">
    <location>
        <begin position="135"/>
        <end position="162"/>
    </location>
</feature>
<dbReference type="Pfam" id="PF02653">
    <property type="entry name" value="BPD_transp_2"/>
    <property type="match status" value="1"/>
</dbReference>
<feature type="transmembrane region" description="Helical" evidence="6">
    <location>
        <begin position="183"/>
        <end position="206"/>
    </location>
</feature>
<dbReference type="PANTHER" id="PTHR32196:SF69">
    <property type="entry name" value="BRANCHED-CHAIN AMINO ACID TRANSPORT SYSTEM, PERMEASE PROTEIN"/>
    <property type="match status" value="1"/>
</dbReference>
<evidence type="ECO:0000313" key="7">
    <source>
        <dbReference type="EMBL" id="MBB5227453.1"/>
    </source>
</evidence>
<feature type="transmembrane region" description="Helical" evidence="6">
    <location>
        <begin position="275"/>
        <end position="296"/>
    </location>
</feature>
<dbReference type="Proteomes" id="UP000518887">
    <property type="component" value="Unassembled WGS sequence"/>
</dbReference>
<keyword evidence="4 6" id="KW-1133">Transmembrane helix</keyword>
<evidence type="ECO:0000313" key="8">
    <source>
        <dbReference type="Proteomes" id="UP000518887"/>
    </source>
</evidence>
<evidence type="ECO:0000256" key="6">
    <source>
        <dbReference type="SAM" id="Phobius"/>
    </source>
</evidence>
<dbReference type="EMBL" id="JACHFQ010000012">
    <property type="protein sequence ID" value="MBB5227453.1"/>
    <property type="molecule type" value="Genomic_DNA"/>
</dbReference>
<keyword evidence="2" id="KW-1003">Cell membrane</keyword>
<dbReference type="GO" id="GO:0022857">
    <property type="term" value="F:transmembrane transporter activity"/>
    <property type="evidence" value="ECO:0007669"/>
    <property type="project" value="InterPro"/>
</dbReference>
<protein>
    <submittedName>
        <fullName evidence="7">Putative ABC transport system permease protein</fullName>
    </submittedName>
</protein>
<feature type="transmembrane region" description="Helical" evidence="6">
    <location>
        <begin position="58"/>
        <end position="77"/>
    </location>
</feature>
<evidence type="ECO:0000256" key="5">
    <source>
        <dbReference type="ARBA" id="ARBA00023136"/>
    </source>
</evidence>
<dbReference type="GO" id="GO:0005886">
    <property type="term" value="C:plasma membrane"/>
    <property type="evidence" value="ECO:0007669"/>
    <property type="project" value="UniProtKB-SubCell"/>
</dbReference>
<dbReference type="PANTHER" id="PTHR32196">
    <property type="entry name" value="ABC TRANSPORTER PERMEASE PROTEIN YPHD-RELATED-RELATED"/>
    <property type="match status" value="1"/>
</dbReference>
<proteinExistence type="predicted"/>
<dbReference type="CDD" id="cd06574">
    <property type="entry name" value="TM_PBP1_branched-chain-AA_like"/>
    <property type="match status" value="1"/>
</dbReference>
<dbReference type="InterPro" id="IPR001851">
    <property type="entry name" value="ABC_transp_permease"/>
</dbReference>
<gene>
    <name evidence="7" type="ORF">HNP76_002853</name>
</gene>